<gene>
    <name evidence="2" type="ORF">PEB0149_021320</name>
</gene>
<evidence type="ECO:0000256" key="1">
    <source>
        <dbReference type="SAM" id="MobiDB-lite"/>
    </source>
</evidence>
<dbReference type="EMBL" id="LXYT01000001">
    <property type="protein sequence ID" value="OLY44659.1"/>
    <property type="molecule type" value="Genomic_DNA"/>
</dbReference>
<keyword evidence="3" id="KW-1185">Reference proteome</keyword>
<comment type="caution">
    <text evidence="2">The sequence shown here is derived from an EMBL/GenBank/DDBJ whole genome shotgun (WGS) entry which is preliminary data.</text>
</comment>
<dbReference type="OrthoDB" id="7925436at2"/>
<protein>
    <submittedName>
        <fullName evidence="2">Uncharacterized protein</fullName>
    </submittedName>
</protein>
<dbReference type="AlphaFoldDB" id="A0A1R0FCM1"/>
<evidence type="ECO:0000313" key="2">
    <source>
        <dbReference type="EMBL" id="OLY44659.1"/>
    </source>
</evidence>
<reference evidence="2 3" key="1">
    <citation type="submission" date="2016-12" db="EMBL/GenBank/DDBJ databases">
        <title>Comparative genomics of Bartonella apis.</title>
        <authorList>
            <person name="Engel P."/>
        </authorList>
    </citation>
    <scope>NUCLEOTIDE SEQUENCE [LARGE SCALE GENOMIC DNA]</scope>
    <source>
        <strain evidence="2 3">PEB0149</strain>
    </source>
</reference>
<dbReference type="GeneID" id="92990717"/>
<dbReference type="Proteomes" id="UP000187344">
    <property type="component" value="Unassembled WGS sequence"/>
</dbReference>
<evidence type="ECO:0000313" key="3">
    <source>
        <dbReference type="Proteomes" id="UP000187344"/>
    </source>
</evidence>
<feature type="compositionally biased region" description="Basic and acidic residues" evidence="1">
    <location>
        <begin position="1"/>
        <end position="29"/>
    </location>
</feature>
<organism evidence="2 3">
    <name type="scientific">Bartonella apis</name>
    <dbReference type="NCBI Taxonomy" id="1686310"/>
    <lineage>
        <taxon>Bacteria</taxon>
        <taxon>Pseudomonadati</taxon>
        <taxon>Pseudomonadota</taxon>
        <taxon>Alphaproteobacteria</taxon>
        <taxon>Hyphomicrobiales</taxon>
        <taxon>Bartonellaceae</taxon>
        <taxon>Bartonella</taxon>
    </lineage>
</organism>
<feature type="region of interest" description="Disordered" evidence="1">
    <location>
        <begin position="1"/>
        <end position="77"/>
    </location>
</feature>
<name>A0A1R0FCM1_9HYPH</name>
<proteinExistence type="predicted"/>
<sequence length="77" mass="8760">MTKAHKNEQKSPDHKNRPENRHERRHDTMPDGTAYKTNETLLDAGNLEDYNGPLSDSDSPLLEKNIASDNLSTDKQK</sequence>
<accession>A0A1R0FCM1</accession>
<dbReference type="RefSeq" id="WP_075869760.1">
    <property type="nucleotide sequence ID" value="NZ_CALYQA010000005.1"/>
</dbReference>